<dbReference type="GO" id="GO:0016740">
    <property type="term" value="F:transferase activity"/>
    <property type="evidence" value="ECO:0007669"/>
    <property type="project" value="UniProtKB-KW"/>
</dbReference>
<comment type="subcellular location">
    <subcellularLocation>
        <location evidence="1">Membrane</location>
        <topology evidence="1">Single-pass membrane protein</topology>
    </subcellularLocation>
</comment>
<evidence type="ECO:0000313" key="16">
    <source>
        <dbReference type="Proteomes" id="UP001165122"/>
    </source>
</evidence>
<evidence type="ECO:0000256" key="9">
    <source>
        <dbReference type="ARBA" id="ARBA00022989"/>
    </source>
</evidence>
<feature type="transmembrane region" description="Helical" evidence="13">
    <location>
        <begin position="157"/>
        <end position="179"/>
    </location>
</feature>
<dbReference type="GO" id="GO:0016020">
    <property type="term" value="C:membrane"/>
    <property type="evidence" value="ECO:0007669"/>
    <property type="project" value="UniProtKB-SubCell"/>
</dbReference>
<evidence type="ECO:0000256" key="2">
    <source>
        <dbReference type="ARBA" id="ARBA00004906"/>
    </source>
</evidence>
<organism evidence="15 16">
    <name type="scientific">Triparma laevis f. longispina</name>
    <dbReference type="NCBI Taxonomy" id="1714387"/>
    <lineage>
        <taxon>Eukaryota</taxon>
        <taxon>Sar</taxon>
        <taxon>Stramenopiles</taxon>
        <taxon>Ochrophyta</taxon>
        <taxon>Bolidophyceae</taxon>
        <taxon>Parmales</taxon>
        <taxon>Triparmaceae</taxon>
        <taxon>Triparma</taxon>
    </lineage>
</organism>
<evidence type="ECO:0000256" key="4">
    <source>
        <dbReference type="ARBA" id="ARBA00022692"/>
    </source>
</evidence>
<keyword evidence="8" id="KW-0862">Zinc</keyword>
<feature type="transmembrane region" description="Helical" evidence="13">
    <location>
        <begin position="102"/>
        <end position="125"/>
    </location>
</feature>
<evidence type="ECO:0000256" key="5">
    <source>
        <dbReference type="ARBA" id="ARBA00022723"/>
    </source>
</evidence>
<dbReference type="SUPFAM" id="SSF57850">
    <property type="entry name" value="RING/U-box"/>
    <property type="match status" value="1"/>
</dbReference>
<dbReference type="OrthoDB" id="8062037at2759"/>
<dbReference type="AlphaFoldDB" id="A0A9W7DVA6"/>
<dbReference type="Pfam" id="PF13639">
    <property type="entry name" value="zf-RING_2"/>
    <property type="match status" value="1"/>
</dbReference>
<keyword evidence="3" id="KW-0808">Transferase</keyword>
<gene>
    <name evidence="15" type="ORF">TrLO_g4765</name>
</gene>
<keyword evidence="5" id="KW-0479">Metal-binding</keyword>
<evidence type="ECO:0000256" key="6">
    <source>
        <dbReference type="ARBA" id="ARBA00022771"/>
    </source>
</evidence>
<evidence type="ECO:0000256" key="1">
    <source>
        <dbReference type="ARBA" id="ARBA00004167"/>
    </source>
</evidence>
<keyword evidence="10 13" id="KW-0472">Membrane</keyword>
<keyword evidence="6 11" id="KW-0863">Zinc-finger</keyword>
<dbReference type="Gene3D" id="3.30.40.10">
    <property type="entry name" value="Zinc/RING finger domain, C3HC4 (zinc finger)"/>
    <property type="match status" value="1"/>
</dbReference>
<dbReference type="InterPro" id="IPR013083">
    <property type="entry name" value="Znf_RING/FYVE/PHD"/>
</dbReference>
<proteinExistence type="predicted"/>
<evidence type="ECO:0000256" key="11">
    <source>
        <dbReference type="PROSITE-ProRule" id="PRU00175"/>
    </source>
</evidence>
<dbReference type="Proteomes" id="UP001165122">
    <property type="component" value="Unassembled WGS sequence"/>
</dbReference>
<feature type="compositionally biased region" description="Polar residues" evidence="12">
    <location>
        <begin position="383"/>
        <end position="395"/>
    </location>
</feature>
<protein>
    <recommendedName>
        <fullName evidence="14">RING-type domain-containing protein</fullName>
    </recommendedName>
</protein>
<keyword evidence="9 13" id="KW-1133">Transmembrane helix</keyword>
<dbReference type="PANTHER" id="PTHR45768">
    <property type="entry name" value="E3 UBIQUITIN-PROTEIN LIGASE RNF13-LIKE"/>
    <property type="match status" value="1"/>
</dbReference>
<evidence type="ECO:0000313" key="15">
    <source>
        <dbReference type="EMBL" id="GMH55505.1"/>
    </source>
</evidence>
<reference evidence="16" key="1">
    <citation type="journal article" date="2023" name="Commun. Biol.">
        <title>Genome analysis of Parmales, the sister group of diatoms, reveals the evolutionary specialization of diatoms from phago-mixotrophs to photoautotrophs.</title>
        <authorList>
            <person name="Ban H."/>
            <person name="Sato S."/>
            <person name="Yoshikawa S."/>
            <person name="Yamada K."/>
            <person name="Nakamura Y."/>
            <person name="Ichinomiya M."/>
            <person name="Sato N."/>
            <person name="Blanc-Mathieu R."/>
            <person name="Endo H."/>
            <person name="Kuwata A."/>
            <person name="Ogata H."/>
        </authorList>
    </citation>
    <scope>NUCLEOTIDE SEQUENCE [LARGE SCALE GENOMIC DNA]</scope>
    <source>
        <strain evidence="16">NIES 3700</strain>
    </source>
</reference>
<keyword evidence="7" id="KW-0833">Ubl conjugation pathway</keyword>
<feature type="compositionally biased region" description="Low complexity" evidence="12">
    <location>
        <begin position="306"/>
        <end position="330"/>
    </location>
</feature>
<evidence type="ECO:0000256" key="10">
    <source>
        <dbReference type="ARBA" id="ARBA00023136"/>
    </source>
</evidence>
<evidence type="ECO:0000256" key="13">
    <source>
        <dbReference type="SAM" id="Phobius"/>
    </source>
</evidence>
<dbReference type="PROSITE" id="PS50089">
    <property type="entry name" value="ZF_RING_2"/>
    <property type="match status" value="1"/>
</dbReference>
<evidence type="ECO:0000256" key="7">
    <source>
        <dbReference type="ARBA" id="ARBA00022786"/>
    </source>
</evidence>
<feature type="transmembrane region" description="Helical" evidence="13">
    <location>
        <begin position="70"/>
        <end position="90"/>
    </location>
</feature>
<dbReference type="InterPro" id="IPR001841">
    <property type="entry name" value="Znf_RING"/>
</dbReference>
<dbReference type="EMBL" id="BRXW01000445">
    <property type="protein sequence ID" value="GMH55505.1"/>
    <property type="molecule type" value="Genomic_DNA"/>
</dbReference>
<evidence type="ECO:0000256" key="12">
    <source>
        <dbReference type="SAM" id="MobiDB-lite"/>
    </source>
</evidence>
<feature type="region of interest" description="Disordered" evidence="12">
    <location>
        <begin position="306"/>
        <end position="395"/>
    </location>
</feature>
<feature type="domain" description="RING-type" evidence="14">
    <location>
        <begin position="245"/>
        <end position="291"/>
    </location>
</feature>
<evidence type="ECO:0000256" key="3">
    <source>
        <dbReference type="ARBA" id="ARBA00022679"/>
    </source>
</evidence>
<dbReference type="PANTHER" id="PTHR45768:SF18">
    <property type="entry name" value="RING-H2 FINGER PROTEIN ATL47-RELATED"/>
    <property type="match status" value="1"/>
</dbReference>
<evidence type="ECO:0000259" key="14">
    <source>
        <dbReference type="PROSITE" id="PS50089"/>
    </source>
</evidence>
<comment type="pathway">
    <text evidence="2">Protein modification; protein ubiquitination.</text>
</comment>
<keyword evidence="4 13" id="KW-0812">Transmembrane</keyword>
<comment type="caution">
    <text evidence="15">The sequence shown here is derived from an EMBL/GenBank/DDBJ whole genome shotgun (WGS) entry which is preliminary data.</text>
</comment>
<sequence length="395" mass="44522">MPRHCSCPRQTLAIILGRRPRTPTNPPTNFTYFGRDTGLIRKNLRRVSSNTTIATAIQVLLLFLNLFSGWAFPIPLVVYEIIVFLLPIINCHAQSPPTSDKLFHLLGLLCLICGAWGFAGFFVLLTKDRTFFESTPLFLFARVRLDSDEDYTYESGAFWISIGVLAILNIITSTLYLIIGVTCFRLLHIYPYSGDSTDWDTRSVEDNTREIEMREDRERREAIEESEAIFAMEADLDFDPLEGECVICLEDFNASNPKQKTLCVCGVNKAKFHRSCINRWLRQKSTCPLCRGKMFYLNQIMEHQARSFSQHSRSSRSSSIRSRTNSVASSVTLTGSEAGDNSIHDDGVVDLEVGHPGTYLEEGEGDENQESRAVLAEEDEDSFVNSNTLPQSSPT</sequence>
<accession>A0A9W7DVA6</accession>
<name>A0A9W7DVA6_9STRA</name>
<keyword evidence="16" id="KW-1185">Reference proteome</keyword>
<dbReference type="GO" id="GO:0008270">
    <property type="term" value="F:zinc ion binding"/>
    <property type="evidence" value="ECO:0007669"/>
    <property type="project" value="UniProtKB-KW"/>
</dbReference>
<evidence type="ECO:0000256" key="8">
    <source>
        <dbReference type="ARBA" id="ARBA00022833"/>
    </source>
</evidence>